<name>A0AAV3T8B4_9EURY</name>
<comment type="caution">
    <text evidence="4">The sequence shown here is derived from an EMBL/GenBank/DDBJ whole genome shotgun (WGS) entry which is preliminary data.</text>
</comment>
<dbReference type="SMART" id="SM00448">
    <property type="entry name" value="REC"/>
    <property type="match status" value="1"/>
</dbReference>
<keyword evidence="5" id="KW-1185">Reference proteome</keyword>
<feature type="domain" description="Response regulatory" evidence="3">
    <location>
        <begin position="11"/>
        <end position="122"/>
    </location>
</feature>
<dbReference type="InterPro" id="IPR011006">
    <property type="entry name" value="CheY-like_superfamily"/>
</dbReference>
<sequence length="194" mass="21688">MGDAMRVGEPRVLMVDDEKKVADAYALRLEGVADVTVAYGGEEALELVADPPAPDVVLLDRHMPGLSGDEVLDRIRERDVATRVVMVTAIDPGLDIVEMPFDDYLSKPVEREDLRAAVDQQCRVLAYELLGEYFRLESTRAVVDAELPADEIENDDRLAEIEARRSTVEERVLRLLPEAEELLSEFSGIDRGRH</sequence>
<proteinExistence type="predicted"/>
<dbReference type="EMBL" id="BAAADV010000001">
    <property type="protein sequence ID" value="GAA0668701.1"/>
    <property type="molecule type" value="Genomic_DNA"/>
</dbReference>
<dbReference type="InterPro" id="IPR050595">
    <property type="entry name" value="Bact_response_regulator"/>
</dbReference>
<organism evidence="4 5">
    <name type="scientific">Natronoarchaeum mannanilyticum</name>
    <dbReference type="NCBI Taxonomy" id="926360"/>
    <lineage>
        <taxon>Archaea</taxon>
        <taxon>Methanobacteriati</taxon>
        <taxon>Methanobacteriota</taxon>
        <taxon>Stenosarchaea group</taxon>
        <taxon>Halobacteria</taxon>
        <taxon>Halobacteriales</taxon>
        <taxon>Natronoarchaeaceae</taxon>
    </lineage>
</organism>
<evidence type="ECO:0000259" key="3">
    <source>
        <dbReference type="PROSITE" id="PS50110"/>
    </source>
</evidence>
<dbReference type="InterPro" id="IPR013971">
    <property type="entry name" value="HalX_domain"/>
</dbReference>
<gene>
    <name evidence="4" type="ORF">GCM10009020_13180</name>
</gene>
<dbReference type="AlphaFoldDB" id="A0AAV3T8B4"/>
<dbReference type="InterPro" id="IPR001789">
    <property type="entry name" value="Sig_transdc_resp-reg_receiver"/>
</dbReference>
<evidence type="ECO:0000256" key="1">
    <source>
        <dbReference type="ARBA" id="ARBA00022553"/>
    </source>
</evidence>
<accession>A0AAV3T8B4</accession>
<evidence type="ECO:0000313" key="5">
    <source>
        <dbReference type="Proteomes" id="UP001500420"/>
    </source>
</evidence>
<dbReference type="PANTHER" id="PTHR44591">
    <property type="entry name" value="STRESS RESPONSE REGULATOR PROTEIN 1"/>
    <property type="match status" value="1"/>
</dbReference>
<dbReference type="PROSITE" id="PS50110">
    <property type="entry name" value="RESPONSE_REGULATORY"/>
    <property type="match status" value="1"/>
</dbReference>
<protein>
    <submittedName>
        <fullName evidence="4">Response regulator</fullName>
    </submittedName>
</protein>
<dbReference type="SUPFAM" id="SSF52172">
    <property type="entry name" value="CheY-like"/>
    <property type="match status" value="1"/>
</dbReference>
<feature type="modified residue" description="4-aspartylphosphate" evidence="2">
    <location>
        <position position="60"/>
    </location>
</feature>
<dbReference type="PANTHER" id="PTHR44591:SF3">
    <property type="entry name" value="RESPONSE REGULATORY DOMAIN-CONTAINING PROTEIN"/>
    <property type="match status" value="1"/>
</dbReference>
<dbReference type="Proteomes" id="UP001500420">
    <property type="component" value="Unassembled WGS sequence"/>
</dbReference>
<dbReference type="Pfam" id="PF08663">
    <property type="entry name" value="HalX"/>
    <property type="match status" value="1"/>
</dbReference>
<evidence type="ECO:0000313" key="4">
    <source>
        <dbReference type="EMBL" id="GAA0668701.1"/>
    </source>
</evidence>
<keyword evidence="1 2" id="KW-0597">Phosphoprotein</keyword>
<evidence type="ECO:0000256" key="2">
    <source>
        <dbReference type="PROSITE-ProRule" id="PRU00169"/>
    </source>
</evidence>
<dbReference type="Gene3D" id="3.40.50.2300">
    <property type="match status" value="1"/>
</dbReference>
<dbReference type="RefSeq" id="WP_343773132.1">
    <property type="nucleotide sequence ID" value="NZ_BAAADV010000001.1"/>
</dbReference>
<reference evidence="4 5" key="1">
    <citation type="journal article" date="2019" name="Int. J. Syst. Evol. Microbiol.">
        <title>The Global Catalogue of Microorganisms (GCM) 10K type strain sequencing project: providing services to taxonomists for standard genome sequencing and annotation.</title>
        <authorList>
            <consortium name="The Broad Institute Genomics Platform"/>
            <consortium name="The Broad Institute Genome Sequencing Center for Infectious Disease"/>
            <person name="Wu L."/>
            <person name="Ma J."/>
        </authorList>
    </citation>
    <scope>NUCLEOTIDE SEQUENCE [LARGE SCALE GENOMIC DNA]</scope>
    <source>
        <strain evidence="4 5">JCM 16328</strain>
    </source>
</reference>
<dbReference type="Pfam" id="PF00072">
    <property type="entry name" value="Response_reg"/>
    <property type="match status" value="1"/>
</dbReference>
<dbReference type="GO" id="GO:0000160">
    <property type="term" value="P:phosphorelay signal transduction system"/>
    <property type="evidence" value="ECO:0007669"/>
    <property type="project" value="InterPro"/>
</dbReference>